<keyword evidence="2" id="KW-1185">Reference proteome</keyword>
<reference evidence="1" key="2">
    <citation type="submission" date="2025-09" db="UniProtKB">
        <authorList>
            <consortium name="Ensembl"/>
        </authorList>
    </citation>
    <scope>IDENTIFICATION</scope>
</reference>
<protein>
    <submittedName>
        <fullName evidence="1">Uncharacterized protein</fullName>
    </submittedName>
</protein>
<dbReference type="Ensembl" id="ENSFTIT00000026361.1">
    <property type="protein sequence ID" value="ENSFTIP00000025295.1"/>
    <property type="gene ID" value="ENSFTIG00000016098.1"/>
</dbReference>
<proteinExistence type="predicted"/>
<evidence type="ECO:0000313" key="2">
    <source>
        <dbReference type="Proteomes" id="UP000694562"/>
    </source>
</evidence>
<accession>A0A8C4XVL6</accession>
<organism evidence="1 2">
    <name type="scientific">Falco tinnunculus</name>
    <name type="common">Common kestrel</name>
    <dbReference type="NCBI Taxonomy" id="100819"/>
    <lineage>
        <taxon>Eukaryota</taxon>
        <taxon>Metazoa</taxon>
        <taxon>Chordata</taxon>
        <taxon>Craniata</taxon>
        <taxon>Vertebrata</taxon>
        <taxon>Euteleostomi</taxon>
        <taxon>Archelosauria</taxon>
        <taxon>Archosauria</taxon>
        <taxon>Dinosauria</taxon>
        <taxon>Saurischia</taxon>
        <taxon>Theropoda</taxon>
        <taxon>Coelurosauria</taxon>
        <taxon>Aves</taxon>
        <taxon>Neognathae</taxon>
        <taxon>Neoaves</taxon>
        <taxon>Telluraves</taxon>
        <taxon>Australaves</taxon>
        <taxon>Falconiformes</taxon>
        <taxon>Falconidae</taxon>
        <taxon>Falco</taxon>
    </lineage>
</organism>
<dbReference type="AlphaFoldDB" id="A0A8C4XVL6"/>
<dbReference type="Proteomes" id="UP000694562">
    <property type="component" value="Unplaced"/>
</dbReference>
<name>A0A8C4XVL6_FALTI</name>
<evidence type="ECO:0000313" key="1">
    <source>
        <dbReference type="Ensembl" id="ENSFTIP00000025295.1"/>
    </source>
</evidence>
<reference evidence="1" key="1">
    <citation type="submission" date="2025-08" db="UniProtKB">
        <authorList>
            <consortium name="Ensembl"/>
        </authorList>
    </citation>
    <scope>IDENTIFICATION</scope>
</reference>
<sequence length="104" mass="12440">MFSDADVIVWSCWDHIYQTRHAMELHTVLIALNKESLKLAVNPEKILYGDYACTSATFFQQHKKNVCEFMHWECTETRDFQPYLYMNFLLHSNIYEVLKNETKL</sequence>